<protein>
    <submittedName>
        <fullName evidence="1">Uncharacterized protein</fullName>
    </submittedName>
</protein>
<proteinExistence type="predicted"/>
<dbReference type="InterPro" id="IPR012349">
    <property type="entry name" value="Split_barrel_FMN-bd"/>
</dbReference>
<comment type="caution">
    <text evidence="1">The sequence shown here is derived from an EMBL/GenBank/DDBJ whole genome shotgun (WGS) entry which is preliminary data.</text>
</comment>
<name>A0A8J3GWL5_9RHOB</name>
<reference evidence="1" key="1">
    <citation type="journal article" date="2014" name="Int. J. Syst. Evol. Microbiol.">
        <title>Complete genome sequence of Corynebacterium casei LMG S-19264T (=DSM 44701T), isolated from a smear-ripened cheese.</title>
        <authorList>
            <consortium name="US DOE Joint Genome Institute (JGI-PGF)"/>
            <person name="Walter F."/>
            <person name="Albersmeier A."/>
            <person name="Kalinowski J."/>
            <person name="Ruckert C."/>
        </authorList>
    </citation>
    <scope>NUCLEOTIDE SEQUENCE</scope>
    <source>
        <strain evidence="1">KCTC 42650</strain>
    </source>
</reference>
<dbReference type="Gene3D" id="2.30.110.10">
    <property type="entry name" value="Electron Transport, Fmn-binding Protein, Chain A"/>
    <property type="match status" value="1"/>
</dbReference>
<dbReference type="SUPFAM" id="SSF50475">
    <property type="entry name" value="FMN-binding split barrel"/>
    <property type="match status" value="1"/>
</dbReference>
<organism evidence="1 2">
    <name type="scientific">Seohaeicola zhoushanensis</name>
    <dbReference type="NCBI Taxonomy" id="1569283"/>
    <lineage>
        <taxon>Bacteria</taxon>
        <taxon>Pseudomonadati</taxon>
        <taxon>Pseudomonadota</taxon>
        <taxon>Alphaproteobacteria</taxon>
        <taxon>Rhodobacterales</taxon>
        <taxon>Roseobacteraceae</taxon>
        <taxon>Seohaeicola</taxon>
    </lineage>
</organism>
<dbReference type="AlphaFoldDB" id="A0A8J3GWL5"/>
<dbReference type="Proteomes" id="UP000626220">
    <property type="component" value="Unassembled WGS sequence"/>
</dbReference>
<keyword evidence="2" id="KW-1185">Reference proteome</keyword>
<dbReference type="EMBL" id="BNCJ01000004">
    <property type="protein sequence ID" value="GHF49374.1"/>
    <property type="molecule type" value="Genomic_DNA"/>
</dbReference>
<sequence length="161" mass="17752">MPNVSCLSHVLKVDDDHVAISNRFFAWTAANIRANPKVAPIPVDGFMGDKFLLDVAFVRPVDSGALYDRIARRLSASSALVGMSDIMKLRSADIFLVTDIAKVPRPVCDRPIAAVPKWCRSDGFPFGLRRTAASRPNCSFVTFDPWPHSPIQRRTSAPNQS</sequence>
<accession>A0A8J3GWL5</accession>
<evidence type="ECO:0000313" key="2">
    <source>
        <dbReference type="Proteomes" id="UP000626220"/>
    </source>
</evidence>
<evidence type="ECO:0000313" key="1">
    <source>
        <dbReference type="EMBL" id="GHF49374.1"/>
    </source>
</evidence>
<gene>
    <name evidence="1" type="ORF">GCM10017056_21310</name>
</gene>
<reference evidence="1" key="2">
    <citation type="submission" date="2020-09" db="EMBL/GenBank/DDBJ databases">
        <authorList>
            <person name="Sun Q."/>
            <person name="Kim S."/>
        </authorList>
    </citation>
    <scope>NUCLEOTIDE SEQUENCE</scope>
    <source>
        <strain evidence="1">KCTC 42650</strain>
    </source>
</reference>